<organism evidence="7">
    <name type="scientific">uncultured Nocardioidaceae bacterium</name>
    <dbReference type="NCBI Taxonomy" id="253824"/>
    <lineage>
        <taxon>Bacteria</taxon>
        <taxon>Bacillati</taxon>
        <taxon>Actinomycetota</taxon>
        <taxon>Actinomycetes</taxon>
        <taxon>Propionibacteriales</taxon>
        <taxon>Nocardioidaceae</taxon>
        <taxon>environmental samples</taxon>
    </lineage>
</organism>
<dbReference type="InterPro" id="IPR009057">
    <property type="entry name" value="Homeodomain-like_sf"/>
</dbReference>
<dbReference type="EMBL" id="CADCUI010000088">
    <property type="protein sequence ID" value="CAA9367726.1"/>
    <property type="molecule type" value="Genomic_DNA"/>
</dbReference>
<dbReference type="Gene3D" id="1.10.357.10">
    <property type="entry name" value="Tetracycline Repressor, domain 2"/>
    <property type="match status" value="1"/>
</dbReference>
<accession>A0A6J4MVF8</accession>
<keyword evidence="3" id="KW-0804">Transcription</keyword>
<evidence type="ECO:0000256" key="1">
    <source>
        <dbReference type="ARBA" id="ARBA00023015"/>
    </source>
</evidence>
<dbReference type="Gene3D" id="1.10.10.60">
    <property type="entry name" value="Homeodomain-like"/>
    <property type="match status" value="1"/>
</dbReference>
<dbReference type="SUPFAM" id="SSF46689">
    <property type="entry name" value="Homeodomain-like"/>
    <property type="match status" value="1"/>
</dbReference>
<dbReference type="GO" id="GO:0000976">
    <property type="term" value="F:transcription cis-regulatory region binding"/>
    <property type="evidence" value="ECO:0007669"/>
    <property type="project" value="TreeGrafter"/>
</dbReference>
<evidence type="ECO:0000259" key="6">
    <source>
        <dbReference type="PROSITE" id="PS50977"/>
    </source>
</evidence>
<dbReference type="InterPro" id="IPR050109">
    <property type="entry name" value="HTH-type_TetR-like_transc_reg"/>
</dbReference>
<dbReference type="Pfam" id="PF00440">
    <property type="entry name" value="TetR_N"/>
    <property type="match status" value="1"/>
</dbReference>
<evidence type="ECO:0000256" key="5">
    <source>
        <dbReference type="SAM" id="MobiDB-lite"/>
    </source>
</evidence>
<protein>
    <submittedName>
        <fullName evidence="7">Transcriptional regulator, AcrR family</fullName>
    </submittedName>
</protein>
<dbReference type="GO" id="GO:0003700">
    <property type="term" value="F:DNA-binding transcription factor activity"/>
    <property type="evidence" value="ECO:0007669"/>
    <property type="project" value="TreeGrafter"/>
</dbReference>
<dbReference type="PANTHER" id="PTHR30055">
    <property type="entry name" value="HTH-TYPE TRANSCRIPTIONAL REGULATOR RUTR"/>
    <property type="match status" value="1"/>
</dbReference>
<reference evidence="7" key="1">
    <citation type="submission" date="2020-02" db="EMBL/GenBank/DDBJ databases">
        <authorList>
            <person name="Meier V. D."/>
        </authorList>
    </citation>
    <scope>NUCLEOTIDE SEQUENCE</scope>
    <source>
        <strain evidence="7">AVDCRST_MAG34</strain>
    </source>
</reference>
<dbReference type="SUPFAM" id="SSF48498">
    <property type="entry name" value="Tetracyclin repressor-like, C-terminal domain"/>
    <property type="match status" value="1"/>
</dbReference>
<gene>
    <name evidence="7" type="ORF">AVDCRST_MAG34-3141</name>
</gene>
<dbReference type="PROSITE" id="PS50977">
    <property type="entry name" value="HTH_TETR_2"/>
    <property type="match status" value="1"/>
</dbReference>
<dbReference type="InterPro" id="IPR036271">
    <property type="entry name" value="Tet_transcr_reg_TetR-rel_C_sf"/>
</dbReference>
<dbReference type="InterPro" id="IPR001647">
    <property type="entry name" value="HTH_TetR"/>
</dbReference>
<proteinExistence type="predicted"/>
<dbReference type="InterPro" id="IPR011075">
    <property type="entry name" value="TetR_C"/>
</dbReference>
<dbReference type="Pfam" id="PF16859">
    <property type="entry name" value="TetR_C_11"/>
    <property type="match status" value="1"/>
</dbReference>
<evidence type="ECO:0000256" key="2">
    <source>
        <dbReference type="ARBA" id="ARBA00023125"/>
    </source>
</evidence>
<dbReference type="PANTHER" id="PTHR30055:SF148">
    <property type="entry name" value="TETR-FAMILY TRANSCRIPTIONAL REGULATOR"/>
    <property type="match status" value="1"/>
</dbReference>
<feature type="DNA-binding region" description="H-T-H motif" evidence="4">
    <location>
        <begin position="52"/>
        <end position="71"/>
    </location>
</feature>
<dbReference type="PRINTS" id="PR00455">
    <property type="entry name" value="HTHTETR"/>
</dbReference>
<keyword evidence="2 4" id="KW-0238">DNA-binding</keyword>
<name>A0A6J4MVF8_9ACTN</name>
<evidence type="ECO:0000256" key="3">
    <source>
        <dbReference type="ARBA" id="ARBA00023163"/>
    </source>
</evidence>
<feature type="domain" description="HTH tetR-type" evidence="6">
    <location>
        <begin position="29"/>
        <end position="89"/>
    </location>
</feature>
<feature type="region of interest" description="Disordered" evidence="5">
    <location>
        <begin position="1"/>
        <end position="29"/>
    </location>
</feature>
<keyword evidence="1" id="KW-0805">Transcription regulation</keyword>
<dbReference type="AlphaFoldDB" id="A0A6J4MVF8"/>
<evidence type="ECO:0000256" key="4">
    <source>
        <dbReference type="PROSITE-ProRule" id="PRU00335"/>
    </source>
</evidence>
<evidence type="ECO:0000313" key="7">
    <source>
        <dbReference type="EMBL" id="CAA9367726.1"/>
    </source>
</evidence>
<sequence length="220" mass="23826">MPPSGRALIRGVDAETEPGTRRRGRPRDPELEQRVLTAAVQEYAERGWAGLTMDGVARRAGVGKSTLYLRWPDKDALLAAAVKDMGAASQAIDTGGLRSDLEVLARSLHTFYADPTGWAMTRIMIDAAGSGEQLGGFAEVVNGIYRPAALAVFERAVARGEARPDIPAQLVVNVVYGTEIVYAMMRPWDEKEGVVPDPEEAVRRLVDFCMAGMGPWLTGQ</sequence>